<proteinExistence type="predicted"/>
<protein>
    <submittedName>
        <fullName evidence="2">Uncharacterized protein</fullName>
    </submittedName>
</protein>
<dbReference type="EMBL" id="LLXE01000058">
    <property type="protein sequence ID" value="KUM64007.1"/>
    <property type="molecule type" value="Genomic_DNA"/>
</dbReference>
<evidence type="ECO:0000313" key="3">
    <source>
        <dbReference type="Proteomes" id="UP000055045"/>
    </source>
</evidence>
<evidence type="ECO:0000313" key="2">
    <source>
        <dbReference type="EMBL" id="KUM64007.1"/>
    </source>
</evidence>
<gene>
    <name evidence="2" type="ORF">ACN42_g3061</name>
</gene>
<organism evidence="2 3">
    <name type="scientific">Penicillium freii</name>
    <dbReference type="NCBI Taxonomy" id="48697"/>
    <lineage>
        <taxon>Eukaryota</taxon>
        <taxon>Fungi</taxon>
        <taxon>Dikarya</taxon>
        <taxon>Ascomycota</taxon>
        <taxon>Pezizomycotina</taxon>
        <taxon>Eurotiomycetes</taxon>
        <taxon>Eurotiomycetidae</taxon>
        <taxon>Eurotiales</taxon>
        <taxon>Aspergillaceae</taxon>
        <taxon>Penicillium</taxon>
    </lineage>
</organism>
<comment type="caution">
    <text evidence="2">The sequence shown here is derived from an EMBL/GenBank/DDBJ whole genome shotgun (WGS) entry which is preliminary data.</text>
</comment>
<accession>A0A101MNW2</accession>
<dbReference type="Proteomes" id="UP000055045">
    <property type="component" value="Unassembled WGS sequence"/>
</dbReference>
<dbReference type="OrthoDB" id="3508621at2759"/>
<feature type="region of interest" description="Disordered" evidence="1">
    <location>
        <begin position="153"/>
        <end position="182"/>
    </location>
</feature>
<reference evidence="2 3" key="1">
    <citation type="submission" date="2015-10" db="EMBL/GenBank/DDBJ databases">
        <title>Genome sequencing of Penicillium freii.</title>
        <authorList>
            <person name="Nguyen H.D."/>
            <person name="Visagie C.M."/>
            <person name="Seifert K.A."/>
        </authorList>
    </citation>
    <scope>NUCLEOTIDE SEQUENCE [LARGE SCALE GENOMIC DNA]</scope>
    <source>
        <strain evidence="2 3">DAOM 242723</strain>
    </source>
</reference>
<feature type="region of interest" description="Disordered" evidence="1">
    <location>
        <begin position="1"/>
        <end position="35"/>
    </location>
</feature>
<evidence type="ECO:0000256" key="1">
    <source>
        <dbReference type="SAM" id="MobiDB-lite"/>
    </source>
</evidence>
<dbReference type="STRING" id="48697.A0A101MNW2"/>
<dbReference type="AlphaFoldDB" id="A0A101MNW2"/>
<keyword evidence="3" id="KW-1185">Reference proteome</keyword>
<name>A0A101MNW2_PENFR</name>
<sequence>MSAMLTSSELSELSQTPTPPADYVPDDEERGVGAQQWENQSPTLFTLPKLHSVSKLTPLEFTAMRAVWPKILKADKFSEDLFGPEINKKAREAITNFSELKAYLRQVGQPDTGVVHRDMGAFLLVRDSQKRIPLEPAEGQQWLESDSTYMGPSLSNTREISQPDLPGMASEPDPEMSGTLSSSAPALSDVSAAFNSGITPGPTKDEKIVNNALLLFLRTLLAYQSELKCHWAADRSPFSKATFGDNSMMACTDGYLEANGEVFAIVEVKPHIRDPVKRPEVLWQETGKMIAWIMHDDKHKRKCQLRRRLLVSQDNHEVYLTIADYDNRYLAYLNNGDASCDQSLKMQTYGPWSIAHPSHMEDLAMIILCCFRGDIRSSLFR</sequence>